<keyword evidence="3" id="KW-0472">Membrane</keyword>
<evidence type="ECO:0000256" key="2">
    <source>
        <dbReference type="SAM" id="MobiDB-lite"/>
    </source>
</evidence>
<feature type="compositionally biased region" description="Gly residues" evidence="2">
    <location>
        <begin position="34"/>
        <end position="44"/>
    </location>
</feature>
<organism evidence="4 5">
    <name type="scientific">Catenulispora subtropica</name>
    <dbReference type="NCBI Taxonomy" id="450798"/>
    <lineage>
        <taxon>Bacteria</taxon>
        <taxon>Bacillati</taxon>
        <taxon>Actinomycetota</taxon>
        <taxon>Actinomycetes</taxon>
        <taxon>Catenulisporales</taxon>
        <taxon>Catenulisporaceae</taxon>
        <taxon>Catenulispora</taxon>
    </lineage>
</organism>
<protein>
    <submittedName>
        <fullName evidence="4">Sortase</fullName>
    </submittedName>
</protein>
<dbReference type="InterPro" id="IPR042003">
    <property type="entry name" value="Sortase_E"/>
</dbReference>
<reference evidence="4 5" key="1">
    <citation type="journal article" date="2019" name="Int. J. Syst. Evol. Microbiol.">
        <title>The Global Catalogue of Microorganisms (GCM) 10K type strain sequencing project: providing services to taxonomists for standard genome sequencing and annotation.</title>
        <authorList>
            <consortium name="The Broad Institute Genomics Platform"/>
            <consortium name="The Broad Institute Genome Sequencing Center for Infectious Disease"/>
            <person name="Wu L."/>
            <person name="Ma J."/>
        </authorList>
    </citation>
    <scope>NUCLEOTIDE SEQUENCE [LARGE SCALE GENOMIC DNA]</scope>
    <source>
        <strain evidence="4 5">JCM 16013</strain>
    </source>
</reference>
<evidence type="ECO:0000256" key="3">
    <source>
        <dbReference type="SAM" id="Phobius"/>
    </source>
</evidence>
<evidence type="ECO:0000313" key="4">
    <source>
        <dbReference type="EMBL" id="GAA1970732.1"/>
    </source>
</evidence>
<dbReference type="RefSeq" id="WP_344657845.1">
    <property type="nucleotide sequence ID" value="NZ_BAAAQM010000016.1"/>
</dbReference>
<evidence type="ECO:0000256" key="1">
    <source>
        <dbReference type="ARBA" id="ARBA00022801"/>
    </source>
</evidence>
<feature type="transmembrane region" description="Helical" evidence="3">
    <location>
        <begin position="321"/>
        <end position="345"/>
    </location>
</feature>
<comment type="caution">
    <text evidence="4">The sequence shown here is derived from an EMBL/GenBank/DDBJ whole genome shotgun (WGS) entry which is preliminary data.</text>
</comment>
<name>A0ABN2RKW8_9ACTN</name>
<dbReference type="SUPFAM" id="SSF63817">
    <property type="entry name" value="Sortase"/>
    <property type="match status" value="1"/>
</dbReference>
<gene>
    <name evidence="4" type="ORF">GCM10009838_32400</name>
</gene>
<feature type="region of interest" description="Disordered" evidence="2">
    <location>
        <begin position="1"/>
        <end position="78"/>
    </location>
</feature>
<feature type="transmembrane region" description="Helical" evidence="3">
    <location>
        <begin position="87"/>
        <end position="108"/>
    </location>
</feature>
<keyword evidence="3" id="KW-1133">Transmembrane helix</keyword>
<dbReference type="InterPro" id="IPR023365">
    <property type="entry name" value="Sortase_dom-sf"/>
</dbReference>
<feature type="transmembrane region" description="Helical" evidence="3">
    <location>
        <begin position="292"/>
        <end position="314"/>
    </location>
</feature>
<feature type="compositionally biased region" description="Low complexity" evidence="2">
    <location>
        <begin position="1"/>
        <end position="33"/>
    </location>
</feature>
<dbReference type="Gene3D" id="2.40.260.10">
    <property type="entry name" value="Sortase"/>
    <property type="match status" value="1"/>
</dbReference>
<dbReference type="EMBL" id="BAAAQM010000016">
    <property type="protein sequence ID" value="GAA1970732.1"/>
    <property type="molecule type" value="Genomic_DNA"/>
</dbReference>
<dbReference type="CDD" id="cd05830">
    <property type="entry name" value="Sortase_E"/>
    <property type="match status" value="1"/>
</dbReference>
<keyword evidence="1" id="KW-0378">Hydrolase</keyword>
<evidence type="ECO:0000313" key="5">
    <source>
        <dbReference type="Proteomes" id="UP001499854"/>
    </source>
</evidence>
<dbReference type="Pfam" id="PF04203">
    <property type="entry name" value="Sortase"/>
    <property type="match status" value="1"/>
</dbReference>
<accession>A0ABN2RKW8</accession>
<dbReference type="InterPro" id="IPR005754">
    <property type="entry name" value="Sortase"/>
</dbReference>
<keyword evidence="5" id="KW-1185">Reference proteome</keyword>
<proteinExistence type="predicted"/>
<keyword evidence="3" id="KW-0812">Transmembrane</keyword>
<feature type="compositionally biased region" description="Low complexity" evidence="2">
    <location>
        <begin position="45"/>
        <end position="56"/>
    </location>
</feature>
<dbReference type="Proteomes" id="UP001499854">
    <property type="component" value="Unassembled WGS sequence"/>
</dbReference>
<sequence length="349" mass="35510">MTAPTAPTASAAAAATGDPGPGDSSGTTATLPGAGKGGGTGTGEPEGAAASVVASPEPAPSAPRPQARVADSVPASRAGRGLRVARTVAASATLASGLLLGFGVYAYGLTGLQEQHSQANLYRELDSRLSDATAPTGPAADGAPLAIVDIPAIGLHQTVVVEGTTGADLARGPGHLRDTVLPGQDGVSVLLGRRGTFGAPFAHLTRLKPGDKINVTTGQGQFSYTVNAFGEGSRTIHDAFKDRLVLATGDSTWIPTHVVYVGARLDGAPAPVAGHRVKRGDLDKPLASDTDAWPALQLWALALVFAVALTVWLVSVWNRRAVYLSAAPVLAALLWCVYENAALLLPNLY</sequence>